<evidence type="ECO:0000256" key="8">
    <source>
        <dbReference type="PROSITE-ProRule" id="PRU00175"/>
    </source>
</evidence>
<dbReference type="InterPro" id="IPR001841">
    <property type="entry name" value="Znf_RING"/>
</dbReference>
<keyword evidence="6" id="KW-0833">Ubl conjugation pathway</keyword>
<dbReference type="PANTHER" id="PTHR22937:SF122">
    <property type="entry name" value="RING-TYPE E3 UBIQUITIN TRANSFERASE"/>
    <property type="match status" value="1"/>
</dbReference>
<evidence type="ECO:0000259" key="10">
    <source>
        <dbReference type="PROSITE" id="PS50089"/>
    </source>
</evidence>
<keyword evidence="12" id="KW-1185">Reference proteome</keyword>
<dbReference type="Proteomes" id="UP000283530">
    <property type="component" value="Unassembled WGS sequence"/>
</dbReference>
<dbReference type="SMART" id="SM00184">
    <property type="entry name" value="RING"/>
    <property type="match status" value="1"/>
</dbReference>
<dbReference type="PANTHER" id="PTHR22937">
    <property type="entry name" value="E3 UBIQUITIN-PROTEIN LIGASE RNF165"/>
    <property type="match status" value="1"/>
</dbReference>
<comment type="catalytic activity">
    <reaction evidence="1">
        <text>S-ubiquitinyl-[E2 ubiquitin-conjugating enzyme]-L-cysteine + [acceptor protein]-L-lysine = [E2 ubiquitin-conjugating enzyme]-L-cysteine + N(6)-ubiquitinyl-[acceptor protein]-L-lysine.</text>
        <dbReference type="EC" id="2.3.2.27"/>
    </reaction>
</comment>
<protein>
    <recommendedName>
        <fullName evidence="2">RING-type E3 ubiquitin transferase</fullName>
        <ecNumber evidence="2">2.3.2.27</ecNumber>
    </recommendedName>
</protein>
<dbReference type="AlphaFoldDB" id="A0A3S3QIC8"/>
<keyword evidence="4" id="KW-0479">Metal-binding</keyword>
<evidence type="ECO:0000256" key="9">
    <source>
        <dbReference type="SAM" id="MobiDB-lite"/>
    </source>
</evidence>
<dbReference type="EMBL" id="QPKB01000005">
    <property type="protein sequence ID" value="RWR85524.1"/>
    <property type="molecule type" value="Genomic_DNA"/>
</dbReference>
<dbReference type="Gene3D" id="3.30.40.10">
    <property type="entry name" value="Zinc/RING finger domain, C3HC4 (zinc finger)"/>
    <property type="match status" value="1"/>
</dbReference>
<evidence type="ECO:0000256" key="7">
    <source>
        <dbReference type="ARBA" id="ARBA00022833"/>
    </source>
</evidence>
<keyword evidence="3" id="KW-0808">Transferase</keyword>
<reference evidence="11 12" key="1">
    <citation type="journal article" date="2019" name="Nat. Plants">
        <title>Stout camphor tree genome fills gaps in understanding of flowering plant genome evolution.</title>
        <authorList>
            <person name="Chaw S.M."/>
            <person name="Liu Y.C."/>
            <person name="Wu Y.W."/>
            <person name="Wang H.Y."/>
            <person name="Lin C.I."/>
            <person name="Wu C.S."/>
            <person name="Ke H.M."/>
            <person name="Chang L.Y."/>
            <person name="Hsu C.Y."/>
            <person name="Yang H.T."/>
            <person name="Sudianto E."/>
            <person name="Hsu M.H."/>
            <person name="Wu K.P."/>
            <person name="Wang L.N."/>
            <person name="Leebens-Mack J.H."/>
            <person name="Tsai I.J."/>
        </authorList>
    </citation>
    <scope>NUCLEOTIDE SEQUENCE [LARGE SCALE GENOMIC DNA]</scope>
    <source>
        <strain evidence="12">cv. Chaw 1501</strain>
        <tissue evidence="11">Young leaves</tissue>
    </source>
</reference>
<organism evidence="11 12">
    <name type="scientific">Cinnamomum micranthum f. kanehirae</name>
    <dbReference type="NCBI Taxonomy" id="337451"/>
    <lineage>
        <taxon>Eukaryota</taxon>
        <taxon>Viridiplantae</taxon>
        <taxon>Streptophyta</taxon>
        <taxon>Embryophyta</taxon>
        <taxon>Tracheophyta</taxon>
        <taxon>Spermatophyta</taxon>
        <taxon>Magnoliopsida</taxon>
        <taxon>Magnoliidae</taxon>
        <taxon>Laurales</taxon>
        <taxon>Lauraceae</taxon>
        <taxon>Cinnamomum</taxon>
    </lineage>
</organism>
<evidence type="ECO:0000256" key="5">
    <source>
        <dbReference type="ARBA" id="ARBA00022771"/>
    </source>
</evidence>
<name>A0A3S3QIC8_9MAGN</name>
<accession>A0A3S3QIC8</accession>
<dbReference type="OrthoDB" id="8062037at2759"/>
<dbReference type="GO" id="GO:0061630">
    <property type="term" value="F:ubiquitin protein ligase activity"/>
    <property type="evidence" value="ECO:0007669"/>
    <property type="project" value="UniProtKB-EC"/>
</dbReference>
<evidence type="ECO:0000256" key="3">
    <source>
        <dbReference type="ARBA" id="ARBA00022679"/>
    </source>
</evidence>
<feature type="compositionally biased region" description="Polar residues" evidence="9">
    <location>
        <begin position="24"/>
        <end position="36"/>
    </location>
</feature>
<dbReference type="STRING" id="337451.A0A3S3QIC8"/>
<feature type="region of interest" description="Disordered" evidence="9">
    <location>
        <begin position="77"/>
        <end position="116"/>
    </location>
</feature>
<evidence type="ECO:0000256" key="2">
    <source>
        <dbReference type="ARBA" id="ARBA00012483"/>
    </source>
</evidence>
<feature type="domain" description="RING-type" evidence="10">
    <location>
        <begin position="293"/>
        <end position="334"/>
    </location>
</feature>
<evidence type="ECO:0000256" key="4">
    <source>
        <dbReference type="ARBA" id="ARBA00022723"/>
    </source>
</evidence>
<dbReference type="EC" id="2.3.2.27" evidence="2"/>
<dbReference type="InterPro" id="IPR013083">
    <property type="entry name" value="Znf_RING/FYVE/PHD"/>
</dbReference>
<keyword evidence="5 8" id="KW-0863">Zinc-finger</keyword>
<dbReference type="SUPFAM" id="SSF57850">
    <property type="entry name" value="RING/U-box"/>
    <property type="match status" value="1"/>
</dbReference>
<evidence type="ECO:0000313" key="11">
    <source>
        <dbReference type="EMBL" id="RWR85524.1"/>
    </source>
</evidence>
<sequence length="340" mass="37686">MASNENPTPNTQCTRFRRRRLQRNSVLENPLINSHSSPPPETTRCKSSISSLFLSTFTPNTSSSSSSKKKGFASALGCASPSEVSSPAAIRPSDDWQAKRVRKKKQRKKKQPTGPAVVVPDVWCSPGIAFAADAASVDCVVSRRPPAARGRGDGERNQGERSCIIRRNNIIEQISTMGSPYALETQRPGSDLFAAGHYPHLRGLRHSPGGLAEIMMLQTGYMLSGPDGYDRYRDWRLDVDNMSYEELLELGDRIGYVSTGLREEEIVRCLRKMKHSILDALPPHLSAGMEGKCSICQEEYEAEDEVGKLECGHCYHLYCIKQWLLQKNVCPVCKVAAAQQ</sequence>
<dbReference type="Pfam" id="PF13639">
    <property type="entry name" value="zf-RING_2"/>
    <property type="match status" value="1"/>
</dbReference>
<feature type="region of interest" description="Disordered" evidence="9">
    <location>
        <begin position="1"/>
        <end position="45"/>
    </location>
</feature>
<gene>
    <name evidence="11" type="ORF">CKAN_01439400</name>
</gene>
<evidence type="ECO:0000313" key="12">
    <source>
        <dbReference type="Proteomes" id="UP000283530"/>
    </source>
</evidence>
<dbReference type="PROSITE" id="PS50089">
    <property type="entry name" value="ZF_RING_2"/>
    <property type="match status" value="1"/>
</dbReference>
<evidence type="ECO:0000256" key="6">
    <source>
        <dbReference type="ARBA" id="ARBA00022786"/>
    </source>
</evidence>
<keyword evidence="7" id="KW-0862">Zinc</keyword>
<dbReference type="InterPro" id="IPR045191">
    <property type="entry name" value="MBR1/2-like"/>
</dbReference>
<feature type="compositionally biased region" description="Polar residues" evidence="9">
    <location>
        <begin position="1"/>
        <end position="14"/>
    </location>
</feature>
<proteinExistence type="predicted"/>
<feature type="compositionally biased region" description="Basic residues" evidence="9">
    <location>
        <begin position="99"/>
        <end position="111"/>
    </location>
</feature>
<comment type="caution">
    <text evidence="11">The sequence shown here is derived from an EMBL/GenBank/DDBJ whole genome shotgun (WGS) entry which is preliminary data.</text>
</comment>
<dbReference type="GO" id="GO:0008270">
    <property type="term" value="F:zinc ion binding"/>
    <property type="evidence" value="ECO:0007669"/>
    <property type="project" value="UniProtKB-KW"/>
</dbReference>
<evidence type="ECO:0000256" key="1">
    <source>
        <dbReference type="ARBA" id="ARBA00000900"/>
    </source>
</evidence>